<feature type="region of interest" description="Disordered" evidence="1">
    <location>
        <begin position="100"/>
        <end position="119"/>
    </location>
</feature>
<accession>A0A0J7KF06</accession>
<dbReference type="Proteomes" id="UP000036403">
    <property type="component" value="Unassembled WGS sequence"/>
</dbReference>
<reference evidence="2 3" key="1">
    <citation type="submission" date="2015-04" db="EMBL/GenBank/DDBJ databases">
        <title>Lasius niger genome sequencing.</title>
        <authorList>
            <person name="Konorov E.A."/>
            <person name="Nikitin M.A."/>
            <person name="Kirill M.V."/>
            <person name="Chang P."/>
        </authorList>
    </citation>
    <scope>NUCLEOTIDE SEQUENCE [LARGE SCALE GENOMIC DNA]</scope>
    <source>
        <tissue evidence="2">Whole</tissue>
    </source>
</reference>
<name>A0A0J7KF06_LASNI</name>
<evidence type="ECO:0000313" key="2">
    <source>
        <dbReference type="EMBL" id="KMQ88859.1"/>
    </source>
</evidence>
<dbReference type="OrthoDB" id="7550831at2759"/>
<gene>
    <name evidence="2" type="ORF">RF55_11586</name>
</gene>
<feature type="compositionally biased region" description="Basic residues" evidence="1">
    <location>
        <begin position="162"/>
        <end position="171"/>
    </location>
</feature>
<sequence>MRKSLAELYLHRTIRIKLDALKPLKNVINYQKIPGTRSLSVGERIQARYYTNLKPAWKFDTVTKKFGQLLYLIKLDDGYTFKRHIDQLHSTEVKKKAVRFSSDTKGEEEEVNPEKNVSNDLGYYMEFSRTVPENTPPEDTPGNTPEDQTRIIPDPPPNNIKRSQRSHRLPSHLHDYVLD</sequence>
<proteinExistence type="predicted"/>
<feature type="region of interest" description="Disordered" evidence="1">
    <location>
        <begin position="129"/>
        <end position="179"/>
    </location>
</feature>
<evidence type="ECO:0000313" key="3">
    <source>
        <dbReference type="Proteomes" id="UP000036403"/>
    </source>
</evidence>
<evidence type="ECO:0000256" key="1">
    <source>
        <dbReference type="SAM" id="MobiDB-lite"/>
    </source>
</evidence>
<dbReference type="PaxDb" id="67767-A0A0J7KF06"/>
<dbReference type="EMBL" id="LBMM01008460">
    <property type="protein sequence ID" value="KMQ88859.1"/>
    <property type="molecule type" value="Genomic_DNA"/>
</dbReference>
<organism evidence="2 3">
    <name type="scientific">Lasius niger</name>
    <name type="common">Black garden ant</name>
    <dbReference type="NCBI Taxonomy" id="67767"/>
    <lineage>
        <taxon>Eukaryota</taxon>
        <taxon>Metazoa</taxon>
        <taxon>Ecdysozoa</taxon>
        <taxon>Arthropoda</taxon>
        <taxon>Hexapoda</taxon>
        <taxon>Insecta</taxon>
        <taxon>Pterygota</taxon>
        <taxon>Neoptera</taxon>
        <taxon>Endopterygota</taxon>
        <taxon>Hymenoptera</taxon>
        <taxon>Apocrita</taxon>
        <taxon>Aculeata</taxon>
        <taxon>Formicoidea</taxon>
        <taxon>Formicidae</taxon>
        <taxon>Formicinae</taxon>
        <taxon>Lasius</taxon>
        <taxon>Lasius</taxon>
    </lineage>
</organism>
<protein>
    <submittedName>
        <fullName evidence="2">Uncharacterized protein</fullName>
    </submittedName>
</protein>
<dbReference type="AlphaFoldDB" id="A0A0J7KF06"/>
<keyword evidence="3" id="KW-1185">Reference proteome</keyword>
<comment type="caution">
    <text evidence="2">The sequence shown here is derived from an EMBL/GenBank/DDBJ whole genome shotgun (WGS) entry which is preliminary data.</text>
</comment>